<reference evidence="2 3" key="1">
    <citation type="submission" date="2020-08" db="EMBL/GenBank/DDBJ databases">
        <title>Genomic Encyclopedia of Type Strains, Phase III (KMG-III): the genomes of soil and plant-associated and newly described type strains.</title>
        <authorList>
            <person name="Whitman W."/>
        </authorList>
    </citation>
    <scope>NUCLEOTIDE SEQUENCE [LARGE SCALE GENOMIC DNA]</scope>
    <source>
        <strain evidence="2 3">CECT 5862</strain>
    </source>
</reference>
<dbReference type="EMBL" id="JACHXK010000019">
    <property type="protein sequence ID" value="MBB3113430.1"/>
    <property type="molecule type" value="Genomic_DNA"/>
</dbReference>
<evidence type="ECO:0000256" key="1">
    <source>
        <dbReference type="SAM" id="Phobius"/>
    </source>
</evidence>
<gene>
    <name evidence="2" type="ORF">FHS18_005542</name>
</gene>
<name>A0A7W5B2W3_9BACL</name>
<organism evidence="2 3">
    <name type="scientific">Paenibacillus phyllosphaerae</name>
    <dbReference type="NCBI Taxonomy" id="274593"/>
    <lineage>
        <taxon>Bacteria</taxon>
        <taxon>Bacillati</taxon>
        <taxon>Bacillota</taxon>
        <taxon>Bacilli</taxon>
        <taxon>Bacillales</taxon>
        <taxon>Paenibacillaceae</taxon>
        <taxon>Paenibacillus</taxon>
    </lineage>
</organism>
<keyword evidence="1" id="KW-0472">Membrane</keyword>
<keyword evidence="3" id="KW-1185">Reference proteome</keyword>
<proteinExistence type="predicted"/>
<dbReference type="Proteomes" id="UP000570361">
    <property type="component" value="Unassembled WGS sequence"/>
</dbReference>
<feature type="transmembrane region" description="Helical" evidence="1">
    <location>
        <begin position="27"/>
        <end position="46"/>
    </location>
</feature>
<keyword evidence="1" id="KW-0812">Transmembrane</keyword>
<dbReference type="RefSeq" id="WP_183603518.1">
    <property type="nucleotide sequence ID" value="NZ_JACHXK010000019.1"/>
</dbReference>
<feature type="transmembrane region" description="Helical" evidence="1">
    <location>
        <begin position="77"/>
        <end position="94"/>
    </location>
</feature>
<accession>A0A7W5B2W3</accession>
<protein>
    <submittedName>
        <fullName evidence="2">Uncharacterized protein</fullName>
    </submittedName>
</protein>
<evidence type="ECO:0000313" key="3">
    <source>
        <dbReference type="Proteomes" id="UP000570361"/>
    </source>
</evidence>
<dbReference type="AlphaFoldDB" id="A0A7W5B2W3"/>
<keyword evidence="1" id="KW-1133">Transmembrane helix</keyword>
<sequence>MLVIYPGSALIFLSSYPDKLWGQLAHNAKWILLYVAVEWFALRLGYITNNSNWNLWWSLAVDSLMFPMMRYHSRRPSPALGVTVIIIVAFIALFPP</sequence>
<evidence type="ECO:0000313" key="2">
    <source>
        <dbReference type="EMBL" id="MBB3113430.1"/>
    </source>
</evidence>
<comment type="caution">
    <text evidence="2">The sequence shown here is derived from an EMBL/GenBank/DDBJ whole genome shotgun (WGS) entry which is preliminary data.</text>
</comment>